<keyword evidence="1" id="KW-0812">Transmembrane</keyword>
<keyword evidence="1" id="KW-1133">Transmembrane helix</keyword>
<reference evidence="2" key="1">
    <citation type="submission" date="2020-11" db="EMBL/GenBank/DDBJ databases">
        <authorList>
            <consortium name="DOE Joint Genome Institute"/>
            <person name="Ahrendt S."/>
            <person name="Riley R."/>
            <person name="Andreopoulos W."/>
            <person name="LaButti K."/>
            <person name="Pangilinan J."/>
            <person name="Ruiz-duenas F.J."/>
            <person name="Barrasa J.M."/>
            <person name="Sanchez-Garcia M."/>
            <person name="Camarero S."/>
            <person name="Miyauchi S."/>
            <person name="Serrano A."/>
            <person name="Linde D."/>
            <person name="Babiker R."/>
            <person name="Drula E."/>
            <person name="Ayuso-Fernandez I."/>
            <person name="Pacheco R."/>
            <person name="Padilla G."/>
            <person name="Ferreira P."/>
            <person name="Barriuso J."/>
            <person name="Kellner H."/>
            <person name="Castanera R."/>
            <person name="Alfaro M."/>
            <person name="Ramirez L."/>
            <person name="Pisabarro A.G."/>
            <person name="Kuo A."/>
            <person name="Tritt A."/>
            <person name="Lipzen A."/>
            <person name="He G."/>
            <person name="Yan M."/>
            <person name="Ng V."/>
            <person name="Cullen D."/>
            <person name="Martin F."/>
            <person name="Rosso M.-N."/>
            <person name="Henrissat B."/>
            <person name="Hibbett D."/>
            <person name="Martinez A.T."/>
            <person name="Grigoriev I.V."/>
        </authorList>
    </citation>
    <scope>NUCLEOTIDE SEQUENCE</scope>
    <source>
        <strain evidence="2">AH 44721</strain>
    </source>
</reference>
<feature type="transmembrane region" description="Helical" evidence="1">
    <location>
        <begin position="332"/>
        <end position="354"/>
    </location>
</feature>
<keyword evidence="1" id="KW-0472">Membrane</keyword>
<feature type="transmembrane region" description="Helical" evidence="1">
    <location>
        <begin position="299"/>
        <end position="320"/>
    </location>
</feature>
<keyword evidence="3" id="KW-1185">Reference proteome</keyword>
<protein>
    <submittedName>
        <fullName evidence="2">Uncharacterized protein</fullName>
    </submittedName>
</protein>
<comment type="caution">
    <text evidence="2">The sequence shown here is derived from an EMBL/GenBank/DDBJ whole genome shotgun (WGS) entry which is preliminary data.</text>
</comment>
<name>A0A9P5NU66_GYMJU</name>
<dbReference type="AlphaFoldDB" id="A0A9P5NU66"/>
<accession>A0A9P5NU66</accession>
<feature type="transmembrane region" description="Helical" evidence="1">
    <location>
        <begin position="98"/>
        <end position="118"/>
    </location>
</feature>
<feature type="transmembrane region" description="Helical" evidence="1">
    <location>
        <begin position="231"/>
        <end position="252"/>
    </location>
</feature>
<gene>
    <name evidence="2" type="ORF">CPB84DRAFT_1769726</name>
</gene>
<dbReference type="EMBL" id="JADNYJ010000017">
    <property type="protein sequence ID" value="KAF8906811.1"/>
    <property type="molecule type" value="Genomic_DNA"/>
</dbReference>
<dbReference type="Proteomes" id="UP000724874">
    <property type="component" value="Unassembled WGS sequence"/>
</dbReference>
<evidence type="ECO:0000313" key="3">
    <source>
        <dbReference type="Proteomes" id="UP000724874"/>
    </source>
</evidence>
<feature type="transmembrane region" description="Helical" evidence="1">
    <location>
        <begin position="258"/>
        <end position="278"/>
    </location>
</feature>
<proteinExistence type="predicted"/>
<evidence type="ECO:0000256" key="1">
    <source>
        <dbReference type="SAM" id="Phobius"/>
    </source>
</evidence>
<evidence type="ECO:0000313" key="2">
    <source>
        <dbReference type="EMBL" id="KAF8906811.1"/>
    </source>
</evidence>
<organism evidence="2 3">
    <name type="scientific">Gymnopilus junonius</name>
    <name type="common">Spectacular rustgill mushroom</name>
    <name type="synonym">Gymnopilus spectabilis subsp. junonius</name>
    <dbReference type="NCBI Taxonomy" id="109634"/>
    <lineage>
        <taxon>Eukaryota</taxon>
        <taxon>Fungi</taxon>
        <taxon>Dikarya</taxon>
        <taxon>Basidiomycota</taxon>
        <taxon>Agaricomycotina</taxon>
        <taxon>Agaricomycetes</taxon>
        <taxon>Agaricomycetidae</taxon>
        <taxon>Agaricales</taxon>
        <taxon>Agaricineae</taxon>
        <taxon>Hymenogastraceae</taxon>
        <taxon>Gymnopilus</taxon>
    </lineage>
</organism>
<feature type="transmembrane region" description="Helical" evidence="1">
    <location>
        <begin position="159"/>
        <end position="177"/>
    </location>
</feature>
<sequence length="388" mass="42761">MANVEKQTSKASELSPLASSNIYSDYKAISPDKATPDLEGLGSPGLEAVQGTISQSTLSNRPAKIPFIETITACSLVLWYISKLARYDMENDVGRRSNFVWCTTISLVMMTLLLRFELKSPLLRDVRRHRAVRNSIYFSLCQSWSLLSVKQTPGRPKLLAGNAIVHFLLVVGVAVFTELGFFNDISTPDCPTTLPEFKQDATADPTWTRYSAWKLSRPVQFSKSVSLYRTVLGYLSNTCLYIQLILGLVGLVKYEDHLVFPLALVVYTSSAGLLLNGMRYYFWNPNTLAVIQVAKYQTGCIYATTGFCGVIFFEGIRFFLECPQPADITSVAMSLGLGTLGAISGGALLVASWITRREAIRVRGTDIIAVSPETALFWGLATADEHDG</sequence>